<keyword evidence="3" id="KW-1185">Reference proteome</keyword>
<dbReference type="Proteomes" id="UP000494165">
    <property type="component" value="Unassembled WGS sequence"/>
</dbReference>
<accession>A0A8S1DWF5</accession>
<proteinExistence type="predicted"/>
<reference evidence="2 3" key="1">
    <citation type="submission" date="2020-04" db="EMBL/GenBank/DDBJ databases">
        <authorList>
            <person name="Alioto T."/>
            <person name="Alioto T."/>
            <person name="Gomez Garrido J."/>
        </authorList>
    </citation>
    <scope>NUCLEOTIDE SEQUENCE [LARGE SCALE GENOMIC DNA]</scope>
</reference>
<feature type="compositionally biased region" description="Low complexity" evidence="1">
    <location>
        <begin position="195"/>
        <end position="256"/>
    </location>
</feature>
<feature type="compositionally biased region" description="Basic and acidic residues" evidence="1">
    <location>
        <begin position="67"/>
        <end position="76"/>
    </location>
</feature>
<evidence type="ECO:0000313" key="2">
    <source>
        <dbReference type="EMBL" id="CAB3388438.1"/>
    </source>
</evidence>
<dbReference type="EMBL" id="CADEPI010000783">
    <property type="protein sequence ID" value="CAB3388438.1"/>
    <property type="molecule type" value="Genomic_DNA"/>
</dbReference>
<sequence length="340" mass="37094">MQLVIEKRQLRGLLSNIFQLELTAAKWVSSVNYIKSWFKQIFLGENAAKNGSGGREGLDWRWSSGGLKEDQEQRRPRRWTERINEAQQALAKTRSDAAAVAEVETVAAERVPRRWRVRLEEAAKAATEAASSVKMLEVAAKVVVGETGRDEGAIVNVRATANGKPPLDGVRPSRTTNRHSSTRSRVACFLMKTTTRPAVSSRAPPRSTRPSLRTRLSASASNRPLRRTTAATSVPASAATITSTASATSVAMTGATSRRELATANSPPQRSTAARPRPTCSSPELLRLVDPFRPSPWSSGPSSLLRPSFSPPHLHLQSSPSRVVQVLQIHSSPWECSSLY</sequence>
<name>A0A8S1DWF5_9INSE</name>
<evidence type="ECO:0000256" key="1">
    <source>
        <dbReference type="SAM" id="MobiDB-lite"/>
    </source>
</evidence>
<gene>
    <name evidence="2" type="ORF">CLODIP_2_CD08371</name>
</gene>
<feature type="region of interest" description="Disordered" evidence="1">
    <location>
        <begin position="50"/>
        <end position="76"/>
    </location>
</feature>
<comment type="caution">
    <text evidence="2">The sequence shown here is derived from an EMBL/GenBank/DDBJ whole genome shotgun (WGS) entry which is preliminary data.</text>
</comment>
<feature type="region of interest" description="Disordered" evidence="1">
    <location>
        <begin position="163"/>
        <end position="283"/>
    </location>
</feature>
<feature type="compositionally biased region" description="Polar residues" evidence="1">
    <location>
        <begin position="263"/>
        <end position="272"/>
    </location>
</feature>
<evidence type="ECO:0000313" key="3">
    <source>
        <dbReference type="Proteomes" id="UP000494165"/>
    </source>
</evidence>
<protein>
    <submittedName>
        <fullName evidence="2">Uncharacterized protein</fullName>
    </submittedName>
</protein>
<dbReference type="AlphaFoldDB" id="A0A8S1DWF5"/>
<organism evidence="2 3">
    <name type="scientific">Cloeon dipterum</name>
    <dbReference type="NCBI Taxonomy" id="197152"/>
    <lineage>
        <taxon>Eukaryota</taxon>
        <taxon>Metazoa</taxon>
        <taxon>Ecdysozoa</taxon>
        <taxon>Arthropoda</taxon>
        <taxon>Hexapoda</taxon>
        <taxon>Insecta</taxon>
        <taxon>Pterygota</taxon>
        <taxon>Palaeoptera</taxon>
        <taxon>Ephemeroptera</taxon>
        <taxon>Pisciforma</taxon>
        <taxon>Baetidae</taxon>
        <taxon>Cloeon</taxon>
    </lineage>
</organism>